<evidence type="ECO:0000256" key="1">
    <source>
        <dbReference type="SAM" id="MobiDB-lite"/>
    </source>
</evidence>
<protein>
    <submittedName>
        <fullName evidence="3">Uncharacterized protein LOC116308825</fullName>
    </submittedName>
</protein>
<sequence>MSPSPPPPKEHRHKRPSPLGRSLPTAPLVGRDLQRPHTSGEFRIRRYRQTSTEEKVELLLKNKLGLEVNENQSISTVVPRNPSSASAVVETEPRSSSAPVRALSRYRVLPDPPGTQRTSEDSPQPSSQTPVTQVSHGYRPGTAAAALQKRRLKPN</sequence>
<feature type="compositionally biased region" description="Basic and acidic residues" evidence="1">
    <location>
        <begin position="32"/>
        <end position="44"/>
    </location>
</feature>
<feature type="compositionally biased region" description="Polar residues" evidence="1">
    <location>
        <begin position="115"/>
        <end position="135"/>
    </location>
</feature>
<reference evidence="3" key="1">
    <citation type="submission" date="2025-08" db="UniProtKB">
        <authorList>
            <consortium name="RefSeq"/>
        </authorList>
    </citation>
    <scope>IDENTIFICATION</scope>
    <source>
        <tissue evidence="3">Tentacle</tissue>
    </source>
</reference>
<evidence type="ECO:0000313" key="3">
    <source>
        <dbReference type="RefSeq" id="XP_031575189.1"/>
    </source>
</evidence>
<evidence type="ECO:0000313" key="2">
    <source>
        <dbReference type="Proteomes" id="UP000515163"/>
    </source>
</evidence>
<dbReference type="KEGG" id="aten:116308825"/>
<feature type="compositionally biased region" description="Polar residues" evidence="1">
    <location>
        <begin position="76"/>
        <end position="86"/>
    </location>
</feature>
<name>A0A6P8J623_ACTTE</name>
<organism evidence="2 3">
    <name type="scientific">Actinia tenebrosa</name>
    <name type="common">Australian red waratah sea anemone</name>
    <dbReference type="NCBI Taxonomy" id="6105"/>
    <lineage>
        <taxon>Eukaryota</taxon>
        <taxon>Metazoa</taxon>
        <taxon>Cnidaria</taxon>
        <taxon>Anthozoa</taxon>
        <taxon>Hexacorallia</taxon>
        <taxon>Actiniaria</taxon>
        <taxon>Actiniidae</taxon>
        <taxon>Actinia</taxon>
    </lineage>
</organism>
<dbReference type="AlphaFoldDB" id="A0A6P8J623"/>
<feature type="region of interest" description="Disordered" evidence="1">
    <location>
        <begin position="1"/>
        <end position="53"/>
    </location>
</feature>
<accession>A0A6P8J623</accession>
<dbReference type="InParanoid" id="A0A6P8J623"/>
<gene>
    <name evidence="3" type="primary">LOC116308825</name>
</gene>
<dbReference type="GeneID" id="116308825"/>
<dbReference type="RefSeq" id="XP_031575189.1">
    <property type="nucleotide sequence ID" value="XM_031719329.1"/>
</dbReference>
<dbReference type="Proteomes" id="UP000515163">
    <property type="component" value="Unplaced"/>
</dbReference>
<dbReference type="OrthoDB" id="6022435at2759"/>
<keyword evidence="2" id="KW-1185">Reference proteome</keyword>
<proteinExistence type="predicted"/>
<feature type="region of interest" description="Disordered" evidence="1">
    <location>
        <begin position="76"/>
        <end position="139"/>
    </location>
</feature>